<feature type="transmembrane region" description="Helical" evidence="7">
    <location>
        <begin position="20"/>
        <end position="40"/>
    </location>
</feature>
<dbReference type="EMBL" id="LR746268">
    <property type="protein sequence ID" value="CAA7395739.1"/>
    <property type="molecule type" value="Genomic_DNA"/>
</dbReference>
<dbReference type="GO" id="GO:0005789">
    <property type="term" value="C:endoplasmic reticulum membrane"/>
    <property type="evidence" value="ECO:0007669"/>
    <property type="project" value="TreeGrafter"/>
</dbReference>
<protein>
    <submittedName>
        <fullName evidence="8">Uncharacterized protein</fullName>
    </submittedName>
</protein>
<evidence type="ECO:0000256" key="7">
    <source>
        <dbReference type="SAM" id="Phobius"/>
    </source>
</evidence>
<dbReference type="Pfam" id="PF10961">
    <property type="entry name" value="SelK_SelG"/>
    <property type="match status" value="1"/>
</dbReference>
<keyword evidence="5 7" id="KW-0472">Membrane</keyword>
<evidence type="ECO:0000256" key="2">
    <source>
        <dbReference type="ARBA" id="ARBA00022692"/>
    </source>
</evidence>
<dbReference type="GO" id="GO:0006816">
    <property type="term" value="P:calcium ion transport"/>
    <property type="evidence" value="ECO:0007669"/>
    <property type="project" value="TreeGrafter"/>
</dbReference>
<sequence length="107" mass="11107">MAHPVAGVIKPKRSLWRLSTITHFFWSIVNFISIFFVTMFSKDRTDEYKKGSSSGKKWGGGPGGGGPGRGPYGGGGGSSGPRGPRGMADIRANEQNGLPACGSCCGG</sequence>
<dbReference type="AlphaFoldDB" id="A0A7I8KD94"/>
<dbReference type="PANTHER" id="PTHR16875">
    <property type="entry name" value="SELENOPROTEIN K"/>
    <property type="match status" value="1"/>
</dbReference>
<dbReference type="PANTHER" id="PTHR16875:SF0">
    <property type="entry name" value="SELENOPROTEIN K"/>
    <property type="match status" value="1"/>
</dbReference>
<feature type="region of interest" description="Disordered" evidence="6">
    <location>
        <begin position="46"/>
        <end position="107"/>
    </location>
</feature>
<proteinExistence type="predicted"/>
<dbReference type="OrthoDB" id="167295at2759"/>
<evidence type="ECO:0000256" key="3">
    <source>
        <dbReference type="ARBA" id="ARBA00022933"/>
    </source>
</evidence>
<evidence type="ECO:0000256" key="1">
    <source>
        <dbReference type="ARBA" id="ARBA00004167"/>
    </source>
</evidence>
<name>A0A7I8KD94_SPIIN</name>
<feature type="compositionally biased region" description="Gly residues" evidence="6">
    <location>
        <begin position="57"/>
        <end position="80"/>
    </location>
</feature>
<dbReference type="Proteomes" id="UP000663760">
    <property type="component" value="Chromosome 5"/>
</dbReference>
<keyword evidence="4 7" id="KW-1133">Transmembrane helix</keyword>
<comment type="subcellular location">
    <subcellularLocation>
        <location evidence="1">Membrane</location>
        <topology evidence="1">Single-pass membrane protein</topology>
    </subcellularLocation>
</comment>
<keyword evidence="3" id="KW-0712">Selenocysteine</keyword>
<dbReference type="GO" id="GO:0032469">
    <property type="term" value="P:endoplasmic reticulum calcium ion homeostasis"/>
    <property type="evidence" value="ECO:0007669"/>
    <property type="project" value="TreeGrafter"/>
</dbReference>
<reference evidence="8" key="1">
    <citation type="submission" date="2020-02" db="EMBL/GenBank/DDBJ databases">
        <authorList>
            <person name="Scholz U."/>
            <person name="Mascher M."/>
            <person name="Fiebig A."/>
        </authorList>
    </citation>
    <scope>NUCLEOTIDE SEQUENCE</scope>
</reference>
<evidence type="ECO:0000256" key="6">
    <source>
        <dbReference type="SAM" id="MobiDB-lite"/>
    </source>
</evidence>
<gene>
    <name evidence="8" type="ORF">SI8410_05006402</name>
</gene>
<evidence type="ECO:0000313" key="9">
    <source>
        <dbReference type="Proteomes" id="UP000663760"/>
    </source>
</evidence>
<keyword evidence="2 7" id="KW-0812">Transmembrane</keyword>
<evidence type="ECO:0000313" key="8">
    <source>
        <dbReference type="EMBL" id="CAA7395739.1"/>
    </source>
</evidence>
<organism evidence="8 9">
    <name type="scientific">Spirodela intermedia</name>
    <name type="common">Intermediate duckweed</name>
    <dbReference type="NCBI Taxonomy" id="51605"/>
    <lineage>
        <taxon>Eukaryota</taxon>
        <taxon>Viridiplantae</taxon>
        <taxon>Streptophyta</taxon>
        <taxon>Embryophyta</taxon>
        <taxon>Tracheophyta</taxon>
        <taxon>Spermatophyta</taxon>
        <taxon>Magnoliopsida</taxon>
        <taxon>Liliopsida</taxon>
        <taxon>Araceae</taxon>
        <taxon>Lemnoideae</taxon>
        <taxon>Spirodela</taxon>
    </lineage>
</organism>
<dbReference type="GO" id="GO:0005794">
    <property type="term" value="C:Golgi apparatus"/>
    <property type="evidence" value="ECO:0007669"/>
    <property type="project" value="TreeGrafter"/>
</dbReference>
<dbReference type="InterPro" id="IPR024491">
    <property type="entry name" value="Se_SelK/SelG"/>
</dbReference>
<accession>A0A7I8KD94</accession>
<evidence type="ECO:0000256" key="4">
    <source>
        <dbReference type="ARBA" id="ARBA00022989"/>
    </source>
</evidence>
<keyword evidence="9" id="KW-1185">Reference proteome</keyword>
<evidence type="ECO:0000256" key="5">
    <source>
        <dbReference type="ARBA" id="ARBA00023136"/>
    </source>
</evidence>